<keyword evidence="1" id="KW-1133">Transmembrane helix</keyword>
<feature type="transmembrane region" description="Helical" evidence="1">
    <location>
        <begin position="26"/>
        <end position="47"/>
    </location>
</feature>
<feature type="transmembrane region" description="Helical" evidence="1">
    <location>
        <begin position="84"/>
        <end position="105"/>
    </location>
</feature>
<dbReference type="Proteomes" id="UP000812440">
    <property type="component" value="Chromosome 8_10"/>
</dbReference>
<accession>A0A8T2JW62</accession>
<evidence type="ECO:0000313" key="2">
    <source>
        <dbReference type="EMBL" id="KAG8448208.1"/>
    </source>
</evidence>
<evidence type="ECO:0000313" key="3">
    <source>
        <dbReference type="Proteomes" id="UP000812440"/>
    </source>
</evidence>
<gene>
    <name evidence="2" type="ORF">GDO86_015341</name>
</gene>
<keyword evidence="1" id="KW-0472">Membrane</keyword>
<evidence type="ECO:0000256" key="1">
    <source>
        <dbReference type="SAM" id="Phobius"/>
    </source>
</evidence>
<comment type="caution">
    <text evidence="2">The sequence shown here is derived from an EMBL/GenBank/DDBJ whole genome shotgun (WGS) entry which is preliminary data.</text>
</comment>
<dbReference type="AlphaFoldDB" id="A0A8T2JW62"/>
<name>A0A8T2JW62_9PIPI</name>
<dbReference type="EMBL" id="JAACNH010000003">
    <property type="protein sequence ID" value="KAG8448208.1"/>
    <property type="molecule type" value="Genomic_DNA"/>
</dbReference>
<sequence length="126" mass="14879">MFLKLQLFHFPSMMSLSFVKKQLSKCYIFLMLCLIGIYMDVCALLLYNDQYPEGYKQQIENTMYTALKQIALFFKERTLKNTYFVTYFTKLCISIQVIYMNSLLFRSFTSSTRNARLLTTNNLGFG</sequence>
<keyword evidence="3" id="KW-1185">Reference proteome</keyword>
<proteinExistence type="predicted"/>
<protein>
    <submittedName>
        <fullName evidence="2">Uncharacterized protein</fullName>
    </submittedName>
</protein>
<reference evidence="2" key="1">
    <citation type="thesis" date="2020" institute="ProQuest LLC" country="789 East Eisenhower Parkway, Ann Arbor, MI, USA">
        <title>Comparative Genomics and Chromosome Evolution.</title>
        <authorList>
            <person name="Mudd A.B."/>
        </authorList>
    </citation>
    <scope>NUCLEOTIDE SEQUENCE</scope>
    <source>
        <strain evidence="2">Female2</strain>
        <tissue evidence="2">Blood</tissue>
    </source>
</reference>
<organism evidence="2 3">
    <name type="scientific">Hymenochirus boettgeri</name>
    <name type="common">Congo dwarf clawed frog</name>
    <dbReference type="NCBI Taxonomy" id="247094"/>
    <lineage>
        <taxon>Eukaryota</taxon>
        <taxon>Metazoa</taxon>
        <taxon>Chordata</taxon>
        <taxon>Craniata</taxon>
        <taxon>Vertebrata</taxon>
        <taxon>Euteleostomi</taxon>
        <taxon>Amphibia</taxon>
        <taxon>Batrachia</taxon>
        <taxon>Anura</taxon>
        <taxon>Pipoidea</taxon>
        <taxon>Pipidae</taxon>
        <taxon>Pipinae</taxon>
        <taxon>Hymenochirus</taxon>
    </lineage>
</organism>
<keyword evidence="1" id="KW-0812">Transmembrane</keyword>